<keyword evidence="2" id="KW-0472">Membrane</keyword>
<dbReference type="OrthoDB" id="3250803at2759"/>
<evidence type="ECO:0008006" key="5">
    <source>
        <dbReference type="Google" id="ProtNLM"/>
    </source>
</evidence>
<dbReference type="Proteomes" id="UP000193218">
    <property type="component" value="Unassembled WGS sequence"/>
</dbReference>
<protein>
    <recommendedName>
        <fullName evidence="5">REJ domain-containing protein</fullName>
    </recommendedName>
</protein>
<dbReference type="RefSeq" id="XP_021868710.1">
    <property type="nucleotide sequence ID" value="XM_022018633.1"/>
</dbReference>
<evidence type="ECO:0000313" key="4">
    <source>
        <dbReference type="Proteomes" id="UP000193218"/>
    </source>
</evidence>
<proteinExistence type="predicted"/>
<feature type="compositionally biased region" description="Low complexity" evidence="1">
    <location>
        <begin position="26"/>
        <end position="81"/>
    </location>
</feature>
<gene>
    <name evidence="3" type="ORF">BD324DRAFT_653224</name>
</gene>
<evidence type="ECO:0000313" key="3">
    <source>
        <dbReference type="EMBL" id="ORX34447.1"/>
    </source>
</evidence>
<dbReference type="AlphaFoldDB" id="A0A1Y1UAA4"/>
<evidence type="ECO:0000256" key="2">
    <source>
        <dbReference type="SAM" id="Phobius"/>
    </source>
</evidence>
<dbReference type="EMBL" id="NBSH01000014">
    <property type="protein sequence ID" value="ORX34447.1"/>
    <property type="molecule type" value="Genomic_DNA"/>
</dbReference>
<reference evidence="3 4" key="1">
    <citation type="submission" date="2017-03" db="EMBL/GenBank/DDBJ databases">
        <title>Widespread Adenine N6-methylation of Active Genes in Fungi.</title>
        <authorList>
            <consortium name="DOE Joint Genome Institute"/>
            <person name="Mondo S.J."/>
            <person name="Dannebaum R.O."/>
            <person name="Kuo R.C."/>
            <person name="Louie K.B."/>
            <person name="Bewick A.J."/>
            <person name="Labutti K."/>
            <person name="Haridas S."/>
            <person name="Kuo A."/>
            <person name="Salamov A."/>
            <person name="Ahrendt S.R."/>
            <person name="Lau R."/>
            <person name="Bowen B.P."/>
            <person name="Lipzen A."/>
            <person name="Sullivan W."/>
            <person name="Andreopoulos W.B."/>
            <person name="Clum A."/>
            <person name="Lindquist E."/>
            <person name="Daum C."/>
            <person name="Northen T.R."/>
            <person name="Ramamoorthy G."/>
            <person name="Schmitz R.J."/>
            <person name="Gryganskyi A."/>
            <person name="Culley D."/>
            <person name="Magnuson J."/>
            <person name="James T.Y."/>
            <person name="O'Malley M.A."/>
            <person name="Stajich J.E."/>
            <person name="Spatafora J.W."/>
            <person name="Visel A."/>
            <person name="Grigoriev I.V."/>
        </authorList>
    </citation>
    <scope>NUCLEOTIDE SEQUENCE [LARGE SCALE GENOMIC DNA]</scope>
    <source>
        <strain evidence="3 4">NRRL Y-17943</strain>
    </source>
</reference>
<accession>A0A1Y1UAA4</accession>
<name>A0A1Y1UAA4_9TREE</name>
<sequence length="477" mass="49557">MSSSAHGLLSFLGLDDDNDRRDQPFDSNSSTSPDNSPSSAPADGVGAIVSSVVPTTQPQPTTDPATTSAAPTQDLTTAPTTSPSPTPSPEPTTQTPASEPATISKATPTQDSKPTTSPPPESQQQTTQESASPAPETSTQQQQQQQQQTQPQSTQTSTQAAASDANEASPNPTTSVAATSSSATSAPAANNAPTTISVATTGRVQTQTSTDANGRVWTVTVPVRNGATDGASTESDDTTSGFFGNTGAVAGVFVVLGLLVAGVALAIAIILYRRKRSQRLDREVDFVASNRSHRDDDEKSTGARSTFMDGPYIGDLHQAPAQSAGTYAFDDPSGGYDSYALNLPSQNALGGGDRMSTVTNAGMAGFGAQSAAAAYNTTYPAQPEPTLNYAASGEGYEELNSPVDGTFRSGSRTGYAVTTDSQPPANQGYYFDPRQADEFHEDQDEILQYPQRAHRPDSSGSVVRDLVNDRGLTVTNV</sequence>
<feature type="compositionally biased region" description="Low complexity" evidence="1">
    <location>
        <begin position="168"/>
        <end position="195"/>
    </location>
</feature>
<feature type="transmembrane region" description="Helical" evidence="2">
    <location>
        <begin position="248"/>
        <end position="272"/>
    </location>
</feature>
<feature type="region of interest" description="Disordered" evidence="1">
    <location>
        <begin position="1"/>
        <end position="215"/>
    </location>
</feature>
<keyword evidence="2" id="KW-1133">Transmembrane helix</keyword>
<evidence type="ECO:0000256" key="1">
    <source>
        <dbReference type="SAM" id="MobiDB-lite"/>
    </source>
</evidence>
<organism evidence="3 4">
    <name type="scientific">Kockovaella imperatae</name>
    <dbReference type="NCBI Taxonomy" id="4999"/>
    <lineage>
        <taxon>Eukaryota</taxon>
        <taxon>Fungi</taxon>
        <taxon>Dikarya</taxon>
        <taxon>Basidiomycota</taxon>
        <taxon>Agaricomycotina</taxon>
        <taxon>Tremellomycetes</taxon>
        <taxon>Tremellales</taxon>
        <taxon>Cuniculitremaceae</taxon>
        <taxon>Kockovaella</taxon>
    </lineage>
</organism>
<keyword evidence="4" id="KW-1185">Reference proteome</keyword>
<dbReference type="STRING" id="4999.A0A1Y1UAA4"/>
<dbReference type="GeneID" id="33560442"/>
<feature type="compositionally biased region" description="Polar residues" evidence="1">
    <location>
        <begin position="196"/>
        <end position="212"/>
    </location>
</feature>
<keyword evidence="2" id="KW-0812">Transmembrane</keyword>
<dbReference type="InParanoid" id="A0A1Y1UAA4"/>
<feature type="compositionally biased region" description="Low complexity" evidence="1">
    <location>
        <begin position="122"/>
        <end position="159"/>
    </location>
</feature>
<feature type="compositionally biased region" description="Polar residues" evidence="1">
    <location>
        <begin position="104"/>
        <end position="113"/>
    </location>
</feature>
<feature type="compositionally biased region" description="Low complexity" evidence="1">
    <location>
        <begin position="91"/>
        <end position="102"/>
    </location>
</feature>
<comment type="caution">
    <text evidence="3">The sequence shown here is derived from an EMBL/GenBank/DDBJ whole genome shotgun (WGS) entry which is preliminary data.</text>
</comment>